<name>A0A194WYV9_MOLSC</name>
<keyword evidence="2" id="KW-1185">Reference proteome</keyword>
<evidence type="ECO:0000313" key="2">
    <source>
        <dbReference type="Proteomes" id="UP000070700"/>
    </source>
</evidence>
<protein>
    <submittedName>
        <fullName evidence="1">Uncharacterized protein</fullName>
    </submittedName>
</protein>
<reference evidence="1 2" key="1">
    <citation type="submission" date="2015-10" db="EMBL/GenBank/DDBJ databases">
        <title>Full genome of DAOMC 229536 Phialocephala scopiformis, a fungal endophyte of spruce producing the potent anti-insectan compound rugulosin.</title>
        <authorList>
            <consortium name="DOE Joint Genome Institute"/>
            <person name="Walker A.K."/>
            <person name="Frasz S.L."/>
            <person name="Seifert K.A."/>
            <person name="Miller J.D."/>
            <person name="Mondo S.J."/>
            <person name="Labutti K."/>
            <person name="Lipzen A."/>
            <person name="Dockter R."/>
            <person name="Kennedy M."/>
            <person name="Grigoriev I.V."/>
            <person name="Spatafora J.W."/>
        </authorList>
    </citation>
    <scope>NUCLEOTIDE SEQUENCE [LARGE SCALE GENOMIC DNA]</scope>
    <source>
        <strain evidence="1 2">CBS 120377</strain>
    </source>
</reference>
<proteinExistence type="predicted"/>
<dbReference type="KEGG" id="psco:LY89DRAFT_785441"/>
<dbReference type="EMBL" id="KQ947423">
    <property type="protein sequence ID" value="KUJ12879.1"/>
    <property type="molecule type" value="Genomic_DNA"/>
</dbReference>
<dbReference type="AlphaFoldDB" id="A0A194WYV9"/>
<evidence type="ECO:0000313" key="1">
    <source>
        <dbReference type="EMBL" id="KUJ12879.1"/>
    </source>
</evidence>
<dbReference type="OrthoDB" id="5190067at2759"/>
<sequence length="238" mass="27484">MLSALYSKLHLHKQSHRLIGRCFVLSQGLAQERNGGVRVCAVIYRSTSTCPDRPIFSFQVYDTTENSADHAHLDAVATKIHEDTYEERDFYGGMFSDRLDFYGLAMPSDTTQEERVQKCIEHQKAEIAARNATGKTDYYIPGTFDQRDYQRQFVIIDKTDPQWEQGEGGFLKVRYDLLHGEREEDDQCPEISCRRADGINALGKWLYESKSIGQWFYETYVGGGLIQEEMPRARRSRK</sequence>
<dbReference type="InParanoid" id="A0A194WYV9"/>
<gene>
    <name evidence="1" type="ORF">LY89DRAFT_785441</name>
</gene>
<accession>A0A194WYV9</accession>
<dbReference type="GeneID" id="28832622"/>
<dbReference type="RefSeq" id="XP_018067234.1">
    <property type="nucleotide sequence ID" value="XM_018222896.1"/>
</dbReference>
<dbReference type="Proteomes" id="UP000070700">
    <property type="component" value="Unassembled WGS sequence"/>
</dbReference>
<organism evidence="1 2">
    <name type="scientific">Mollisia scopiformis</name>
    <name type="common">Conifer needle endophyte fungus</name>
    <name type="synonym">Phialocephala scopiformis</name>
    <dbReference type="NCBI Taxonomy" id="149040"/>
    <lineage>
        <taxon>Eukaryota</taxon>
        <taxon>Fungi</taxon>
        <taxon>Dikarya</taxon>
        <taxon>Ascomycota</taxon>
        <taxon>Pezizomycotina</taxon>
        <taxon>Leotiomycetes</taxon>
        <taxon>Helotiales</taxon>
        <taxon>Mollisiaceae</taxon>
        <taxon>Mollisia</taxon>
    </lineage>
</organism>